<evidence type="ECO:0000256" key="5">
    <source>
        <dbReference type="RuleBase" id="RU362057"/>
    </source>
</evidence>
<keyword evidence="2 4" id="KW-0328">Glycosyltransferase</keyword>
<sequence>MAITTNHIAIFPSPGAGHLIPLVEFARKLLHRHHVSATIIIPTAGPLSPAEDTILSTLPPAINHLLLPAVNFDDLPPDAMVETRVFLTASRSVPSFRNAVKSLLDSGKKISAVVVDLLGTDAFEAAFEFKIPPYIFVPSTATALSLFLHLPELDETVSCEYREVSEKLTIPGCMPIHGKDLLDAVQDRNNDAYKFLLYHVKRYRMCEGIILNSFLELENGPINFLLKQESGNHPTVFPIGPLIRVGSESAKNSECLRWLDDQPNTSVLYVSFGSGGSLSHDQMIELALGLEMSNQRFLWVVRCPNDTASNATYFSILNSDDPLAFLPEGFLNRTQGRGLVVPHWAPQVPILAHGSVCAFLTHCGWNSTLEAVVCGVPLIAWPLYAEQKMNALMLVEELKVAIRAQVGENGLVGRVEIANIIKCLMEGDEGKEISTRMRGLKDAAADVVSENGSSTKLLAQLVEKWKKTTSLQCN</sequence>
<dbReference type="CDD" id="cd03784">
    <property type="entry name" value="GT1_Gtf-like"/>
    <property type="match status" value="1"/>
</dbReference>
<dbReference type="PANTHER" id="PTHR48046:SF6">
    <property type="entry name" value="GLYCOSYLTRANSFERASE"/>
    <property type="match status" value="1"/>
</dbReference>
<name>A0AAD4IPA4_PERFH</name>
<dbReference type="AlphaFoldDB" id="A0AAD4IPA4"/>
<accession>A0AAD4IPA4</accession>
<dbReference type="FunFam" id="3.40.50.2000:FF:000054">
    <property type="entry name" value="Glycosyltransferase"/>
    <property type="match status" value="1"/>
</dbReference>
<dbReference type="PROSITE" id="PS00375">
    <property type="entry name" value="UDPGT"/>
    <property type="match status" value="1"/>
</dbReference>
<dbReference type="EMBL" id="SDAM02029551">
    <property type="protein sequence ID" value="KAH6756573.1"/>
    <property type="molecule type" value="Genomic_DNA"/>
</dbReference>
<dbReference type="FunFam" id="3.40.50.2000:FF:000051">
    <property type="entry name" value="Glycosyltransferase"/>
    <property type="match status" value="1"/>
</dbReference>
<keyword evidence="3 4" id="KW-0808">Transferase</keyword>
<proteinExistence type="inferred from homology"/>
<evidence type="ECO:0000313" key="7">
    <source>
        <dbReference type="Proteomes" id="UP001190926"/>
    </source>
</evidence>
<evidence type="ECO:0000256" key="2">
    <source>
        <dbReference type="ARBA" id="ARBA00022676"/>
    </source>
</evidence>
<dbReference type="InterPro" id="IPR035595">
    <property type="entry name" value="UDP_glycos_trans_CS"/>
</dbReference>
<comment type="caution">
    <text evidence="6">The sequence shown here is derived from an EMBL/GenBank/DDBJ whole genome shotgun (WGS) entry which is preliminary data.</text>
</comment>
<evidence type="ECO:0000313" key="6">
    <source>
        <dbReference type="EMBL" id="KAH6756573.1"/>
    </source>
</evidence>
<keyword evidence="7" id="KW-1185">Reference proteome</keyword>
<organism evidence="6 7">
    <name type="scientific">Perilla frutescens var. hirtella</name>
    <name type="common">Perilla citriodora</name>
    <name type="synonym">Perilla setoyensis</name>
    <dbReference type="NCBI Taxonomy" id="608512"/>
    <lineage>
        <taxon>Eukaryota</taxon>
        <taxon>Viridiplantae</taxon>
        <taxon>Streptophyta</taxon>
        <taxon>Embryophyta</taxon>
        <taxon>Tracheophyta</taxon>
        <taxon>Spermatophyta</taxon>
        <taxon>Magnoliopsida</taxon>
        <taxon>eudicotyledons</taxon>
        <taxon>Gunneridae</taxon>
        <taxon>Pentapetalae</taxon>
        <taxon>asterids</taxon>
        <taxon>lamiids</taxon>
        <taxon>Lamiales</taxon>
        <taxon>Lamiaceae</taxon>
        <taxon>Nepetoideae</taxon>
        <taxon>Elsholtzieae</taxon>
        <taxon>Perilla</taxon>
    </lineage>
</organism>
<protein>
    <recommendedName>
        <fullName evidence="5">Glycosyltransferase</fullName>
        <ecNumber evidence="5">2.4.1.-</ecNumber>
    </recommendedName>
</protein>
<evidence type="ECO:0000256" key="3">
    <source>
        <dbReference type="ARBA" id="ARBA00022679"/>
    </source>
</evidence>
<dbReference type="Proteomes" id="UP001190926">
    <property type="component" value="Unassembled WGS sequence"/>
</dbReference>
<dbReference type="GO" id="GO:0008194">
    <property type="term" value="F:UDP-glycosyltransferase activity"/>
    <property type="evidence" value="ECO:0007669"/>
    <property type="project" value="InterPro"/>
</dbReference>
<dbReference type="SUPFAM" id="SSF53756">
    <property type="entry name" value="UDP-Glycosyltransferase/glycogen phosphorylase"/>
    <property type="match status" value="1"/>
</dbReference>
<reference evidence="6 7" key="1">
    <citation type="journal article" date="2021" name="Nat. Commun.">
        <title>Incipient diploidization of the medicinal plant Perilla within 10,000 years.</title>
        <authorList>
            <person name="Zhang Y."/>
            <person name="Shen Q."/>
            <person name="Leng L."/>
            <person name="Zhang D."/>
            <person name="Chen S."/>
            <person name="Shi Y."/>
            <person name="Ning Z."/>
            <person name="Chen S."/>
        </authorList>
    </citation>
    <scope>NUCLEOTIDE SEQUENCE [LARGE SCALE GENOMIC DNA]</scope>
    <source>
        <strain evidence="7">cv. PC099</strain>
    </source>
</reference>
<dbReference type="PANTHER" id="PTHR48046">
    <property type="entry name" value="UDP-GLYCOSYLTRANSFERASE 72E1"/>
    <property type="match status" value="1"/>
</dbReference>
<dbReference type="Pfam" id="PF00201">
    <property type="entry name" value="UDPGT"/>
    <property type="match status" value="1"/>
</dbReference>
<dbReference type="Gene3D" id="3.40.50.2000">
    <property type="entry name" value="Glycogen Phosphorylase B"/>
    <property type="match status" value="2"/>
</dbReference>
<evidence type="ECO:0000256" key="1">
    <source>
        <dbReference type="ARBA" id="ARBA00009995"/>
    </source>
</evidence>
<dbReference type="InterPro" id="IPR002213">
    <property type="entry name" value="UDP_glucos_trans"/>
</dbReference>
<evidence type="ECO:0000256" key="4">
    <source>
        <dbReference type="RuleBase" id="RU003718"/>
    </source>
</evidence>
<gene>
    <name evidence="6" type="ORF">C2S53_001990</name>
</gene>
<dbReference type="EC" id="2.4.1.-" evidence="5"/>
<comment type="similarity">
    <text evidence="1 4">Belongs to the UDP-glycosyltransferase family.</text>
</comment>